<name>A0A7Y9WFB9_9BURK</name>
<proteinExistence type="predicted"/>
<accession>A0A7Y9WFB9</accession>
<organism evidence="1 2">
    <name type="scientific">Paraburkholderia bryophila</name>
    <dbReference type="NCBI Taxonomy" id="420952"/>
    <lineage>
        <taxon>Bacteria</taxon>
        <taxon>Pseudomonadati</taxon>
        <taxon>Pseudomonadota</taxon>
        <taxon>Betaproteobacteria</taxon>
        <taxon>Burkholderiales</taxon>
        <taxon>Burkholderiaceae</taxon>
        <taxon>Paraburkholderia</taxon>
    </lineage>
</organism>
<dbReference type="AlphaFoldDB" id="A0A7Y9WFB9"/>
<gene>
    <name evidence="1" type="ORF">GGD41_006414</name>
</gene>
<evidence type="ECO:0000313" key="1">
    <source>
        <dbReference type="EMBL" id="NYH19186.1"/>
    </source>
</evidence>
<dbReference type="EMBL" id="JACCAU010000001">
    <property type="protein sequence ID" value="NYH19186.1"/>
    <property type="molecule type" value="Genomic_DNA"/>
</dbReference>
<protein>
    <submittedName>
        <fullName evidence="1">Uncharacterized protein</fullName>
    </submittedName>
</protein>
<comment type="caution">
    <text evidence="1">The sequence shown here is derived from an EMBL/GenBank/DDBJ whole genome shotgun (WGS) entry which is preliminary data.</text>
</comment>
<evidence type="ECO:0000313" key="2">
    <source>
        <dbReference type="Proteomes" id="UP000572540"/>
    </source>
</evidence>
<reference evidence="1 2" key="1">
    <citation type="submission" date="2020-07" db="EMBL/GenBank/DDBJ databases">
        <title>Exploring microbial biodiversity for novel pathways involved in the catabolism of aromatic compounds derived from lignin.</title>
        <authorList>
            <person name="Elkins J."/>
        </authorList>
    </citation>
    <scope>NUCLEOTIDE SEQUENCE [LARGE SCALE GENOMIC DNA]</scope>
    <source>
        <strain evidence="1 2">H2C3B</strain>
    </source>
</reference>
<sequence>MLHALGRLRNGPGFHAVGLKAAEEGGREVALMCL</sequence>
<dbReference type="Proteomes" id="UP000572540">
    <property type="component" value="Unassembled WGS sequence"/>
</dbReference>